<evidence type="ECO:0000256" key="1">
    <source>
        <dbReference type="SAM" id="MobiDB-lite"/>
    </source>
</evidence>
<keyword evidence="5" id="KW-1185">Reference proteome</keyword>
<feature type="compositionally biased region" description="Gly residues" evidence="1">
    <location>
        <begin position="107"/>
        <end position="122"/>
    </location>
</feature>
<dbReference type="EMBL" id="JBHSIT010000005">
    <property type="protein sequence ID" value="MFC4909424.1"/>
    <property type="molecule type" value="Genomic_DNA"/>
</dbReference>
<dbReference type="Proteomes" id="UP001595872">
    <property type="component" value="Unassembled WGS sequence"/>
</dbReference>
<accession>A0ABV9U0R3</accession>
<feature type="compositionally biased region" description="Gly residues" evidence="1">
    <location>
        <begin position="89"/>
        <end position="99"/>
    </location>
</feature>
<name>A0ABV9U0R3_9ACTN</name>
<organism evidence="4 5">
    <name type="scientific">Actinomadura gamaensis</name>
    <dbReference type="NCBI Taxonomy" id="1763541"/>
    <lineage>
        <taxon>Bacteria</taxon>
        <taxon>Bacillati</taxon>
        <taxon>Actinomycetota</taxon>
        <taxon>Actinomycetes</taxon>
        <taxon>Streptosporangiales</taxon>
        <taxon>Thermomonosporaceae</taxon>
        <taxon>Actinomadura</taxon>
    </lineage>
</organism>
<evidence type="ECO:0008006" key="6">
    <source>
        <dbReference type="Google" id="ProtNLM"/>
    </source>
</evidence>
<feature type="signal peptide" evidence="3">
    <location>
        <begin position="1"/>
        <end position="34"/>
    </location>
</feature>
<keyword evidence="2" id="KW-0472">Membrane</keyword>
<evidence type="ECO:0000256" key="3">
    <source>
        <dbReference type="SAM" id="SignalP"/>
    </source>
</evidence>
<feature type="region of interest" description="Disordered" evidence="1">
    <location>
        <begin position="32"/>
        <end position="53"/>
    </location>
</feature>
<protein>
    <recommendedName>
        <fullName evidence="6">Secreted protein</fullName>
    </recommendedName>
</protein>
<feature type="compositionally biased region" description="Low complexity" evidence="1">
    <location>
        <begin position="32"/>
        <end position="42"/>
    </location>
</feature>
<comment type="caution">
    <text evidence="4">The sequence shown here is derived from an EMBL/GenBank/DDBJ whole genome shotgun (WGS) entry which is preliminary data.</text>
</comment>
<feature type="region of interest" description="Disordered" evidence="1">
    <location>
        <begin position="67"/>
        <end position="180"/>
    </location>
</feature>
<keyword evidence="2" id="KW-1133">Transmembrane helix</keyword>
<proteinExistence type="predicted"/>
<dbReference type="RefSeq" id="WP_378256927.1">
    <property type="nucleotide sequence ID" value="NZ_JBHSIT010000005.1"/>
</dbReference>
<gene>
    <name evidence="4" type="ORF">ACFPCY_19035</name>
</gene>
<sequence length="230" mass="23059">MPQQQRFLRLGSAATAVSATALVMAAFGAPAASAETAGATSAKPCKKGTDPKSTIDNWKCQLDNLRDHFDHHNTPSPTPTKSHDKDGDAPGGDGNGSGGGKKDDGGGGKAPKGGGNGNGGGPRTSVPTGNGPTLMDDQAPRPFSSSTPTGQQQNFTGLLPAPQVAGPNGVPQAGGQPVPQTHLVSPVAASERTGDGQMLWVAGAAAVVGAAAALNLSHIGRQIRRRPGRR</sequence>
<evidence type="ECO:0000256" key="2">
    <source>
        <dbReference type="SAM" id="Phobius"/>
    </source>
</evidence>
<keyword evidence="2" id="KW-0812">Transmembrane</keyword>
<evidence type="ECO:0000313" key="4">
    <source>
        <dbReference type="EMBL" id="MFC4909424.1"/>
    </source>
</evidence>
<keyword evidence="3" id="KW-0732">Signal</keyword>
<feature type="compositionally biased region" description="Polar residues" evidence="1">
    <location>
        <begin position="143"/>
        <end position="156"/>
    </location>
</feature>
<feature type="chain" id="PRO_5047107129" description="Secreted protein" evidence="3">
    <location>
        <begin position="35"/>
        <end position="230"/>
    </location>
</feature>
<feature type="transmembrane region" description="Helical" evidence="2">
    <location>
        <begin position="198"/>
        <end position="220"/>
    </location>
</feature>
<reference evidence="5" key="1">
    <citation type="journal article" date="2019" name="Int. J. Syst. Evol. Microbiol.">
        <title>The Global Catalogue of Microorganisms (GCM) 10K type strain sequencing project: providing services to taxonomists for standard genome sequencing and annotation.</title>
        <authorList>
            <consortium name="The Broad Institute Genomics Platform"/>
            <consortium name="The Broad Institute Genome Sequencing Center for Infectious Disease"/>
            <person name="Wu L."/>
            <person name="Ma J."/>
        </authorList>
    </citation>
    <scope>NUCLEOTIDE SEQUENCE [LARGE SCALE GENOMIC DNA]</scope>
    <source>
        <strain evidence="5">KLKA75</strain>
    </source>
</reference>
<evidence type="ECO:0000313" key="5">
    <source>
        <dbReference type="Proteomes" id="UP001595872"/>
    </source>
</evidence>